<gene>
    <name evidence="2" type="ORF">GCU85_09120</name>
</gene>
<evidence type="ECO:0000313" key="2">
    <source>
        <dbReference type="EMBL" id="MPV86884.1"/>
    </source>
</evidence>
<dbReference type="AlphaFoldDB" id="A0A6N7EVU4"/>
<proteinExistence type="predicted"/>
<accession>A0A6N7EVU4</accession>
<evidence type="ECO:0000256" key="1">
    <source>
        <dbReference type="SAM" id="MobiDB-lite"/>
    </source>
</evidence>
<sequence>MRVINKTDLLKKLPFKKSTLYQRINDGFFPAGILTPVSAHAVWDEDVVDAWLILAYGLNKPMPDLHPEDLAVVKSCIARLQRDGLQRDGLQRDGLATSNNNKSTDNIQNNIHNNKGKTI</sequence>
<reference evidence="2 3" key="1">
    <citation type="submission" date="2019-10" db="EMBL/GenBank/DDBJ databases">
        <title>Cardiobacteriales fam. a chemoheterotrophic member of the order Cardiobacteriales, and proposal of Cardiobacteriales fam. nov.</title>
        <authorList>
            <person name="Wang C."/>
        </authorList>
    </citation>
    <scope>NUCLEOTIDE SEQUENCE [LARGE SCALE GENOMIC DNA]</scope>
    <source>
        <strain evidence="2 3">ML27</strain>
    </source>
</reference>
<dbReference type="Proteomes" id="UP000471298">
    <property type="component" value="Unassembled WGS sequence"/>
</dbReference>
<dbReference type="InParanoid" id="A0A6N7EVU4"/>
<dbReference type="EMBL" id="WHNW01000013">
    <property type="protein sequence ID" value="MPV86884.1"/>
    <property type="molecule type" value="Genomic_DNA"/>
</dbReference>
<protein>
    <submittedName>
        <fullName evidence="2">AlpA family phage regulatory protein</fullName>
    </submittedName>
</protein>
<evidence type="ECO:0000313" key="3">
    <source>
        <dbReference type="Proteomes" id="UP000471298"/>
    </source>
</evidence>
<keyword evidence="3" id="KW-1185">Reference proteome</keyword>
<name>A0A6N7EVU4_9GAMM</name>
<organism evidence="2 3">
    <name type="scientific">Ostreibacterium oceani</name>
    <dbReference type="NCBI Taxonomy" id="2654998"/>
    <lineage>
        <taxon>Bacteria</taxon>
        <taxon>Pseudomonadati</taxon>
        <taxon>Pseudomonadota</taxon>
        <taxon>Gammaproteobacteria</taxon>
        <taxon>Cardiobacteriales</taxon>
        <taxon>Ostreibacteriaceae</taxon>
        <taxon>Ostreibacterium</taxon>
    </lineage>
</organism>
<dbReference type="RefSeq" id="WP_152810873.1">
    <property type="nucleotide sequence ID" value="NZ_WHNW01000013.1"/>
</dbReference>
<feature type="compositionally biased region" description="Polar residues" evidence="1">
    <location>
        <begin position="96"/>
        <end position="113"/>
    </location>
</feature>
<comment type="caution">
    <text evidence="2">The sequence shown here is derived from an EMBL/GenBank/DDBJ whole genome shotgun (WGS) entry which is preliminary data.</text>
</comment>
<feature type="region of interest" description="Disordered" evidence="1">
    <location>
        <begin position="88"/>
        <end position="119"/>
    </location>
</feature>